<evidence type="ECO:0000313" key="5">
    <source>
        <dbReference type="EMBL" id="UZP74733.1"/>
    </source>
</evidence>
<evidence type="ECO:0000256" key="2">
    <source>
        <dbReference type="ARBA" id="ARBA00022797"/>
    </source>
</evidence>
<dbReference type="Gene3D" id="3.40.50.1820">
    <property type="entry name" value="alpha/beta hydrolase"/>
    <property type="match status" value="1"/>
</dbReference>
<evidence type="ECO:0000256" key="3">
    <source>
        <dbReference type="ARBA" id="ARBA00022801"/>
    </source>
</evidence>
<organism evidence="5 6">
    <name type="scientific">Candidatus Paraluminiphilus aquimaris</name>
    <dbReference type="NCBI Taxonomy" id="2518994"/>
    <lineage>
        <taxon>Bacteria</taxon>
        <taxon>Pseudomonadati</taxon>
        <taxon>Pseudomonadota</taxon>
        <taxon>Gammaproteobacteria</taxon>
        <taxon>Cellvibrionales</taxon>
        <taxon>Halieaceae</taxon>
        <taxon>Candidatus Paraluminiphilus</taxon>
    </lineage>
</organism>
<comment type="similarity">
    <text evidence="1">Belongs to the peptidase S33 family.</text>
</comment>
<dbReference type="PANTHER" id="PTHR21661">
    <property type="entry name" value="EPOXIDE HYDROLASE 1-RELATED"/>
    <property type="match status" value="1"/>
</dbReference>
<dbReference type="PIRSF" id="PIRSF001112">
    <property type="entry name" value="Epoxide_hydrolase"/>
    <property type="match status" value="1"/>
</dbReference>
<keyword evidence="6" id="KW-1185">Reference proteome</keyword>
<protein>
    <submittedName>
        <fullName evidence="5">Epoxide hydrolase</fullName>
    </submittedName>
</protein>
<proteinExistence type="inferred from homology"/>
<dbReference type="PRINTS" id="PR00412">
    <property type="entry name" value="EPOXHYDRLASE"/>
</dbReference>
<name>A0ABY6Q940_9GAMM</name>
<evidence type="ECO:0000313" key="6">
    <source>
        <dbReference type="Proteomes" id="UP001317963"/>
    </source>
</evidence>
<dbReference type="InterPro" id="IPR016292">
    <property type="entry name" value="Epoxide_hydrolase"/>
</dbReference>
<dbReference type="InterPro" id="IPR010497">
    <property type="entry name" value="Epoxide_hydro_N"/>
</dbReference>
<dbReference type="Pfam" id="PF06441">
    <property type="entry name" value="EHN"/>
    <property type="match status" value="1"/>
</dbReference>
<dbReference type="GO" id="GO:0016787">
    <property type="term" value="F:hydrolase activity"/>
    <property type="evidence" value="ECO:0007669"/>
    <property type="project" value="UniProtKB-KW"/>
</dbReference>
<feature type="domain" description="Epoxide hydrolase N-terminal" evidence="4">
    <location>
        <begin position="8"/>
        <end position="111"/>
    </location>
</feature>
<dbReference type="PANTHER" id="PTHR21661:SF35">
    <property type="entry name" value="EPOXIDE HYDROLASE"/>
    <property type="match status" value="1"/>
</dbReference>
<reference evidence="5 6" key="1">
    <citation type="submission" date="2019-02" db="EMBL/GenBank/DDBJ databases">
        <title>Halieaceae_genomes.</title>
        <authorList>
            <person name="Li S.-H."/>
        </authorList>
    </citation>
    <scope>NUCLEOTIDE SEQUENCE [LARGE SCALE GENOMIC DNA]</scope>
    <source>
        <strain evidence="5 6">JH123</strain>
    </source>
</reference>
<gene>
    <name evidence="5" type="ORF">E0F26_08270</name>
</gene>
<keyword evidence="2" id="KW-0058">Aromatic hydrocarbons catabolism</keyword>
<sequence length="385" mass="43679">MQTTPIHLFTPSFAVEDIDDLTSRLKRTRFPNAETVEDWSQGIPLSYQQELIDYWIHEYDHQRVPSRLNVFSNFQTEIDELDIHFIHHRSRHTSATPLLITHGWPGSVLEYLDVIEALTNPTEHGGSASDAFHVVLPALPGFGFSQKPRGPGVGVPQIASMWERLMSRLGYAHFHAHGGDWGSIVTQAILLQSETACSAGHCTLPVVPPDPSTLDNPLPEEIDAVESFQFYNDWDCGYSKQQSTRPQTLGYGLADSPAGQMAWIVEKFAFWMDCESHGIRHPENVISKDVLLDNVMLYWMTNSAASSARLYWESFNKTNLDPISRPIGLSVFPKEIMRTSERWARGRFKQLTHFNNQFERGGHFAAMEVPETLIDELRAWRSTTP</sequence>
<dbReference type="EMBL" id="CP036501">
    <property type="protein sequence ID" value="UZP74733.1"/>
    <property type="molecule type" value="Genomic_DNA"/>
</dbReference>
<evidence type="ECO:0000256" key="1">
    <source>
        <dbReference type="ARBA" id="ARBA00010088"/>
    </source>
</evidence>
<dbReference type="InterPro" id="IPR000639">
    <property type="entry name" value="Epox_hydrolase-like"/>
</dbReference>
<dbReference type="InterPro" id="IPR029058">
    <property type="entry name" value="AB_hydrolase_fold"/>
</dbReference>
<keyword evidence="3 5" id="KW-0378">Hydrolase</keyword>
<dbReference type="SUPFAM" id="SSF53474">
    <property type="entry name" value="alpha/beta-Hydrolases"/>
    <property type="match status" value="1"/>
</dbReference>
<dbReference type="RefSeq" id="WP_279241193.1">
    <property type="nucleotide sequence ID" value="NZ_CP036501.1"/>
</dbReference>
<accession>A0ABY6Q940</accession>
<evidence type="ECO:0000259" key="4">
    <source>
        <dbReference type="Pfam" id="PF06441"/>
    </source>
</evidence>
<dbReference type="Proteomes" id="UP001317963">
    <property type="component" value="Chromosome"/>
</dbReference>